<comment type="catalytic activity">
    <reaction evidence="9">
        <text>XMP + L-glutamine + ATP + H2O = GMP + L-glutamate + AMP + diphosphate + 2 H(+)</text>
        <dbReference type="Rhea" id="RHEA:11680"/>
        <dbReference type="ChEBI" id="CHEBI:15377"/>
        <dbReference type="ChEBI" id="CHEBI:15378"/>
        <dbReference type="ChEBI" id="CHEBI:29985"/>
        <dbReference type="ChEBI" id="CHEBI:30616"/>
        <dbReference type="ChEBI" id="CHEBI:33019"/>
        <dbReference type="ChEBI" id="CHEBI:57464"/>
        <dbReference type="ChEBI" id="CHEBI:58115"/>
        <dbReference type="ChEBI" id="CHEBI:58359"/>
        <dbReference type="ChEBI" id="CHEBI:456215"/>
        <dbReference type="EC" id="6.3.5.2"/>
    </reaction>
</comment>
<dbReference type="AlphaFoldDB" id="A0A0H3GBR8"/>
<feature type="active site" evidence="9">
    <location>
        <position position="177"/>
    </location>
</feature>
<evidence type="ECO:0000313" key="12">
    <source>
        <dbReference type="EMBL" id="AEO06096.1"/>
    </source>
</evidence>
<dbReference type="PRINTS" id="PR00099">
    <property type="entry name" value="CPSGATASE"/>
</dbReference>
<dbReference type="NCBIfam" id="NF000848">
    <property type="entry name" value="PRK00074.1"/>
    <property type="match status" value="1"/>
</dbReference>
<dbReference type="SUPFAM" id="SSF54810">
    <property type="entry name" value="GMP synthetase C-terminal dimerisation domain"/>
    <property type="match status" value="1"/>
</dbReference>
<dbReference type="Pfam" id="PF02540">
    <property type="entry name" value="NAD_synthase"/>
    <property type="match status" value="1"/>
</dbReference>
<name>A0A0H3GBR8_LISM4</name>
<dbReference type="PRINTS" id="PR00097">
    <property type="entry name" value="ANTSNTHASEII"/>
</dbReference>
<dbReference type="GO" id="GO:0003921">
    <property type="term" value="F:GMP synthase activity"/>
    <property type="evidence" value="ECO:0007669"/>
    <property type="project" value="InterPro"/>
</dbReference>
<dbReference type="PROSITE" id="PS51273">
    <property type="entry name" value="GATASE_TYPE_1"/>
    <property type="match status" value="1"/>
</dbReference>
<keyword evidence="3 9" id="KW-0436">Ligase</keyword>
<dbReference type="SUPFAM" id="SSF52402">
    <property type="entry name" value="Adenine nucleotide alpha hydrolases-like"/>
    <property type="match status" value="1"/>
</dbReference>
<dbReference type="KEGG" id="lmt:LMRG_00558"/>
<dbReference type="Proteomes" id="UP000001288">
    <property type="component" value="Chromosome"/>
</dbReference>
<evidence type="ECO:0000256" key="9">
    <source>
        <dbReference type="HAMAP-Rule" id="MF_00344"/>
    </source>
</evidence>
<proteinExistence type="inferred from homology"/>
<dbReference type="InterPro" id="IPR022955">
    <property type="entry name" value="GMP_synthase"/>
</dbReference>
<evidence type="ECO:0000256" key="10">
    <source>
        <dbReference type="PROSITE-ProRule" id="PRU00886"/>
    </source>
</evidence>
<keyword evidence="8 9" id="KW-0315">Glutamine amidotransferase</keyword>
<dbReference type="Pfam" id="PF00117">
    <property type="entry name" value="GATase"/>
    <property type="match status" value="1"/>
</dbReference>
<dbReference type="NCBIfam" id="TIGR00888">
    <property type="entry name" value="guaA_Nterm"/>
    <property type="match status" value="1"/>
</dbReference>
<gene>
    <name evidence="9" type="primary">guaA</name>
    <name evidence="12" type="ordered locus">LMRG_00558</name>
</gene>
<evidence type="ECO:0000256" key="1">
    <source>
        <dbReference type="ARBA" id="ARBA00002332"/>
    </source>
</evidence>
<evidence type="ECO:0000256" key="3">
    <source>
        <dbReference type="ARBA" id="ARBA00022598"/>
    </source>
</evidence>
<keyword evidence="6 9" id="KW-0658">Purine biosynthesis</keyword>
<evidence type="ECO:0000256" key="6">
    <source>
        <dbReference type="ARBA" id="ARBA00022755"/>
    </source>
</evidence>
<dbReference type="RefSeq" id="WP_014600725.1">
    <property type="nucleotide sequence ID" value="NC_017544.1"/>
</dbReference>
<dbReference type="PROSITE" id="PS51553">
    <property type="entry name" value="GMPS_ATP_PPASE"/>
    <property type="match status" value="1"/>
</dbReference>
<evidence type="ECO:0000256" key="5">
    <source>
        <dbReference type="ARBA" id="ARBA00022749"/>
    </source>
</evidence>
<dbReference type="GO" id="GO:0005829">
    <property type="term" value="C:cytosol"/>
    <property type="evidence" value="ECO:0007669"/>
    <property type="project" value="TreeGrafter"/>
</dbReference>
<dbReference type="HOGENOM" id="CLU_014340_0_5_9"/>
<evidence type="ECO:0000256" key="7">
    <source>
        <dbReference type="ARBA" id="ARBA00022840"/>
    </source>
</evidence>
<dbReference type="CDD" id="cd01742">
    <property type="entry name" value="GATase1_GMP_Synthase"/>
    <property type="match status" value="1"/>
</dbReference>
<accession>A0A0H3GBR8</accession>
<evidence type="ECO:0000256" key="4">
    <source>
        <dbReference type="ARBA" id="ARBA00022741"/>
    </source>
</evidence>
<evidence type="ECO:0000256" key="2">
    <source>
        <dbReference type="ARBA" id="ARBA00005153"/>
    </source>
</evidence>
<dbReference type="InterPro" id="IPR017926">
    <property type="entry name" value="GATASE"/>
</dbReference>
<feature type="domain" description="GMPS ATP-PPase" evidence="11">
    <location>
        <begin position="204"/>
        <end position="393"/>
    </location>
</feature>
<dbReference type="InterPro" id="IPR001674">
    <property type="entry name" value="GMP_synth_C"/>
</dbReference>
<keyword evidence="7 9" id="KW-0067">ATP-binding</keyword>
<keyword evidence="5 9" id="KW-0332">GMP biosynthesis</keyword>
<dbReference type="CDD" id="cd01997">
    <property type="entry name" value="GMP_synthase_C"/>
    <property type="match status" value="1"/>
</dbReference>
<dbReference type="Gene3D" id="3.30.300.10">
    <property type="match status" value="1"/>
</dbReference>
<sequence length="518" mass="58142">MFKIMKDFTEQEKIIVLDFGSQYNQLITRRIREFGVYSELHPHTITVEEMKALNPTGIIFSGGPNSVYDEDAFRADERIFDMGIPILGICYGMQLMTTHFGGKVERAKDREYGKADIHVEKPNRLFAGLPTDQVVWMSHGDLVVEEPAGFEVTVTSKSCPIAGIADEERSLYGVQFHPEVRHSVYGNELLKNFALNVCGCKGDWTMENFSEVEIVKIQEIVGDKKVLLALSGGVDSSVVGVLIHKAIGDQLTCIFVDHGLLRKGEADQVMETLQGEFNMNIIKVDAKKRFMDKLAGVSDPEQKRKIIGNEFIYVFDDEANKLDGVEFLAQGTLYTDIIESGTATAQTIKSHHNVGGLPEDMQFKLIEPLNTLFKDEVRALGTELGMPDAIVWRQPFPGPGLGIRVLGEITEEKLEIVRDSDYILREEIKNAGLEREIWQYFTALPNIRSVGVMGDGRTYDHTVVVRAVTSIDGMTADWARIPWDVLEKISVRIVNEVDHVNRVVYDITSKPPATVEWE</sequence>
<protein>
    <recommendedName>
        <fullName evidence="9">GMP synthase [glutamine-hydrolyzing]</fullName>
        <ecNumber evidence="9">6.3.5.2</ecNumber>
    </recommendedName>
    <alternativeName>
        <fullName evidence="9">GMP synthetase</fullName>
    </alternativeName>
    <alternativeName>
        <fullName evidence="9">Glutamine amidotransferase</fullName>
    </alternativeName>
</protein>
<dbReference type="InterPro" id="IPR014729">
    <property type="entry name" value="Rossmann-like_a/b/a_fold"/>
</dbReference>
<dbReference type="InterPro" id="IPR022310">
    <property type="entry name" value="NAD/GMP_synthase"/>
</dbReference>
<reference evidence="13" key="1">
    <citation type="submission" date="2010-04" db="EMBL/GenBank/DDBJ databases">
        <title>The genome sequence of Listeria monocytogenes strain 10403S.</title>
        <authorList>
            <consortium name="The Broad Institute Genome Sequencing Platform"/>
            <consortium name="The Broad Institute Genome Sequencing Center for Infectious Disease."/>
            <person name="Borowsky M."/>
            <person name="Borodovsky M."/>
            <person name="Young S.K."/>
            <person name="Zeng Q."/>
            <person name="Koehrsen M."/>
            <person name="Fitzgerald M."/>
            <person name="Wiedmann M."/>
            <person name="Swaminathan B."/>
            <person name="Lauer P."/>
            <person name="Portnoy D."/>
            <person name="Cossart P."/>
            <person name="Buchrieser C."/>
            <person name="Higgins D."/>
            <person name="Abouelleil A."/>
            <person name="Alvarado L."/>
            <person name="Arachchi H.M."/>
            <person name="Berlin A."/>
            <person name="Borenstein D."/>
            <person name="Brown A."/>
            <person name="Chapman S.B."/>
            <person name="Chen Z."/>
            <person name="Dunbar C.D."/>
            <person name="Engels R."/>
            <person name="Freedman E."/>
            <person name="Gearin G."/>
            <person name="Gellesch M."/>
            <person name="Goldberg J."/>
            <person name="Griggs A."/>
            <person name="Gujja S."/>
            <person name="Heilman E."/>
            <person name="Heiman D."/>
            <person name="Howarth C."/>
            <person name="Jen D."/>
            <person name="Larson L."/>
            <person name="Lui A."/>
            <person name="MacDonald J."/>
            <person name="Mehta T."/>
            <person name="Montmayeur A."/>
            <person name="Neiman D."/>
            <person name="Park D."/>
            <person name="Pearson M."/>
            <person name="Priest M."/>
            <person name="Richards J."/>
            <person name="Roberts A."/>
            <person name="Saif S."/>
            <person name="Shea T."/>
            <person name="Shenoy N."/>
            <person name="Sisk P."/>
            <person name="Stolte C."/>
            <person name="Sykes S."/>
            <person name="Walk T."/>
            <person name="White J."/>
            <person name="Yandava C."/>
            <person name="Haas B."/>
            <person name="Nusbaum C."/>
            <person name="Birren B."/>
        </authorList>
    </citation>
    <scope>NUCLEOTIDE SEQUENCE [LARGE SCALE GENOMIC DNA]</scope>
    <source>
        <strain evidence="13">10403S</strain>
    </source>
</reference>
<dbReference type="Gene3D" id="3.40.50.620">
    <property type="entry name" value="HUPs"/>
    <property type="match status" value="1"/>
</dbReference>
<evidence type="ECO:0000259" key="11">
    <source>
        <dbReference type="PROSITE" id="PS51553"/>
    </source>
</evidence>
<keyword evidence="4 9" id="KW-0547">Nucleotide-binding</keyword>
<comment type="function">
    <text evidence="1 9">Catalyzes the synthesis of GMP from XMP.</text>
</comment>
<dbReference type="SUPFAM" id="SSF52317">
    <property type="entry name" value="Class I glutamine amidotransferase-like"/>
    <property type="match status" value="1"/>
</dbReference>
<feature type="active site" description="Nucleophile" evidence="9">
    <location>
        <position position="90"/>
    </location>
</feature>
<dbReference type="EC" id="6.3.5.2" evidence="9"/>
<comment type="subunit">
    <text evidence="9">Homodimer.</text>
</comment>
<feature type="binding site" evidence="10">
    <location>
        <begin position="231"/>
        <end position="237"/>
    </location>
    <ligand>
        <name>ATP</name>
        <dbReference type="ChEBI" id="CHEBI:30616"/>
    </ligand>
</feature>
<dbReference type="PANTHER" id="PTHR11922">
    <property type="entry name" value="GMP SYNTHASE-RELATED"/>
    <property type="match status" value="1"/>
</dbReference>
<dbReference type="EMBL" id="CP002002">
    <property type="protein sequence ID" value="AEO06096.1"/>
    <property type="molecule type" value="Genomic_DNA"/>
</dbReference>
<dbReference type="FunFam" id="3.40.50.620:FF:000001">
    <property type="entry name" value="GMP synthase [glutamine-hydrolyzing]"/>
    <property type="match status" value="1"/>
</dbReference>
<dbReference type="UniPathway" id="UPA00189">
    <property type="reaction ID" value="UER00296"/>
</dbReference>
<dbReference type="FunFam" id="3.30.300.10:FF:000002">
    <property type="entry name" value="GMP synthase [glutamine-hydrolyzing]"/>
    <property type="match status" value="1"/>
</dbReference>
<dbReference type="HAMAP" id="MF_00344">
    <property type="entry name" value="GMP_synthase"/>
    <property type="match status" value="1"/>
</dbReference>
<dbReference type="GO" id="GO:0005524">
    <property type="term" value="F:ATP binding"/>
    <property type="evidence" value="ECO:0007669"/>
    <property type="project" value="UniProtKB-UniRule"/>
</dbReference>
<organism evidence="12 13">
    <name type="scientific">Listeria monocytogenes serotype 1/2a (strain 10403S)</name>
    <dbReference type="NCBI Taxonomy" id="393133"/>
    <lineage>
        <taxon>Bacteria</taxon>
        <taxon>Bacillati</taxon>
        <taxon>Bacillota</taxon>
        <taxon>Bacilli</taxon>
        <taxon>Bacillales</taxon>
        <taxon>Listeriaceae</taxon>
        <taxon>Listeria</taxon>
    </lineage>
</organism>
<evidence type="ECO:0000313" key="13">
    <source>
        <dbReference type="Proteomes" id="UP000001288"/>
    </source>
</evidence>
<dbReference type="InterPro" id="IPR025777">
    <property type="entry name" value="GMPS_ATP_PPase_dom"/>
</dbReference>
<dbReference type="InterPro" id="IPR004739">
    <property type="entry name" value="GMP_synth_GATase"/>
</dbReference>
<dbReference type="InterPro" id="IPR029062">
    <property type="entry name" value="Class_I_gatase-like"/>
</dbReference>
<evidence type="ECO:0000256" key="8">
    <source>
        <dbReference type="ARBA" id="ARBA00022962"/>
    </source>
</evidence>
<dbReference type="PRINTS" id="PR00096">
    <property type="entry name" value="GATASE"/>
</dbReference>
<feature type="active site" evidence="9">
    <location>
        <position position="179"/>
    </location>
</feature>
<dbReference type="FunFam" id="3.40.50.880:FF:000001">
    <property type="entry name" value="GMP synthase [glutamine-hydrolyzing]"/>
    <property type="match status" value="1"/>
</dbReference>
<dbReference type="Pfam" id="PF00958">
    <property type="entry name" value="GMP_synt_C"/>
    <property type="match status" value="1"/>
</dbReference>
<dbReference type="NCBIfam" id="TIGR00884">
    <property type="entry name" value="guaA_Cterm"/>
    <property type="match status" value="1"/>
</dbReference>
<dbReference type="Gene3D" id="3.40.50.880">
    <property type="match status" value="1"/>
</dbReference>
<comment type="pathway">
    <text evidence="2 9">Purine metabolism; GMP biosynthesis; GMP from XMP (L-Gln route): step 1/1.</text>
</comment>
<dbReference type="PANTHER" id="PTHR11922:SF2">
    <property type="entry name" value="GMP SYNTHASE [GLUTAMINE-HYDROLYZING]"/>
    <property type="match status" value="1"/>
</dbReference>